<comment type="caution">
    <text evidence="2">The sequence shown here is derived from an EMBL/GenBank/DDBJ whole genome shotgun (WGS) entry which is preliminary data.</text>
</comment>
<organism evidence="2 3">
    <name type="scientific">Micrococcoides hystricis</name>
    <dbReference type="NCBI Taxonomy" id="1572761"/>
    <lineage>
        <taxon>Bacteria</taxon>
        <taxon>Bacillati</taxon>
        <taxon>Actinomycetota</taxon>
        <taxon>Actinomycetes</taxon>
        <taxon>Micrococcales</taxon>
        <taxon>Micrococcaceae</taxon>
        <taxon>Micrococcoides</taxon>
    </lineage>
</organism>
<dbReference type="InterPro" id="IPR027417">
    <property type="entry name" value="P-loop_NTPase"/>
</dbReference>
<gene>
    <name evidence="2" type="ORF">ACFFFR_11750</name>
</gene>
<evidence type="ECO:0000313" key="3">
    <source>
        <dbReference type="Proteomes" id="UP001589862"/>
    </source>
</evidence>
<dbReference type="EMBL" id="JBHLUB010000032">
    <property type="protein sequence ID" value="MFC0583040.1"/>
    <property type="molecule type" value="Genomic_DNA"/>
</dbReference>
<feature type="region of interest" description="Disordered" evidence="1">
    <location>
        <begin position="329"/>
        <end position="394"/>
    </location>
</feature>
<keyword evidence="3" id="KW-1185">Reference proteome</keyword>
<name>A0ABV6PD38_9MICC</name>
<protein>
    <recommendedName>
        <fullName evidence="4">CobQ/CobB/MinD/ParA nucleotide binding domain-containing protein</fullName>
    </recommendedName>
</protein>
<dbReference type="Gene3D" id="3.40.50.300">
    <property type="entry name" value="P-loop containing nucleotide triphosphate hydrolases"/>
    <property type="match status" value="1"/>
</dbReference>
<evidence type="ECO:0008006" key="4">
    <source>
        <dbReference type="Google" id="ProtNLM"/>
    </source>
</evidence>
<evidence type="ECO:0000256" key="1">
    <source>
        <dbReference type="SAM" id="MobiDB-lite"/>
    </source>
</evidence>
<evidence type="ECO:0000313" key="2">
    <source>
        <dbReference type="EMBL" id="MFC0583040.1"/>
    </source>
</evidence>
<dbReference type="Proteomes" id="UP001589862">
    <property type="component" value="Unassembled WGS sequence"/>
</dbReference>
<reference evidence="2 3" key="1">
    <citation type="submission" date="2024-09" db="EMBL/GenBank/DDBJ databases">
        <authorList>
            <person name="Sun Q."/>
            <person name="Mori K."/>
        </authorList>
    </citation>
    <scope>NUCLEOTIDE SEQUENCE [LARGE SCALE GENOMIC DNA]</scope>
    <source>
        <strain evidence="2 3">NCAIM B.02604</strain>
    </source>
</reference>
<feature type="compositionally biased region" description="Basic and acidic residues" evidence="1">
    <location>
        <begin position="342"/>
        <end position="352"/>
    </location>
</feature>
<proteinExistence type="predicted"/>
<dbReference type="SUPFAM" id="SSF52540">
    <property type="entry name" value="P-loop containing nucleoside triphosphate hydrolases"/>
    <property type="match status" value="1"/>
</dbReference>
<dbReference type="RefSeq" id="WP_377460681.1">
    <property type="nucleotide sequence ID" value="NZ_JBHLUB010000032.1"/>
</dbReference>
<sequence length="408" mass="44755">MEKEHLTTGKGFCLHALQPELLAEIAPVCATAQLDVLPLAERNKRAGQPKAIFYSLITAPSEPSREPVFLVGYHTEIAELYRQAALVEAQVVVIPDATEWLLSALSEEQTTSAALVTVVAGSTGGSGASTVATLCAVRAAAQGNRMLLVDGTAHPTPQVGVASLLNAHATHDAGWDEILQLHELPTAENLRQHVAHQEVRAGKLWWISAHQDRLTLPVCQLAALVRRYRHHFDQIIIDAGAADRAKTLEADRYLLVTGMTDQADAACFFLEKTTTRWNLVLNGTPARNWTPSRFAEASGHPVLGRIKPLTLDGRTLLKVALRRSLAFLDPTHRPPTTQSTTEKSDSVREPVVKRQPVTPQSARRTTEEEPIRATNTGVTVSHRERPWIPQNPSPSLWKMLQARLQVLP</sequence>
<accession>A0ABV6PD38</accession>